<protein>
    <recommendedName>
        <fullName evidence="4">Lipoprotein</fullName>
    </recommendedName>
</protein>
<dbReference type="Proteomes" id="UP001597181">
    <property type="component" value="Unassembled WGS sequence"/>
</dbReference>
<feature type="chain" id="PRO_5045497490" description="Lipoprotein" evidence="1">
    <location>
        <begin position="34"/>
        <end position="167"/>
    </location>
</feature>
<dbReference type="EMBL" id="JBHTLY010000005">
    <property type="protein sequence ID" value="MFD1202529.1"/>
    <property type="molecule type" value="Genomic_DNA"/>
</dbReference>
<dbReference type="RefSeq" id="WP_343960500.1">
    <property type="nucleotide sequence ID" value="NZ_BAAAKZ010000008.1"/>
</dbReference>
<evidence type="ECO:0000256" key="1">
    <source>
        <dbReference type="SAM" id="SignalP"/>
    </source>
</evidence>
<sequence>MTSVTTRRTRRLASSAAAAAAAAGLLLGLTGCATFSLGTPQSAPETQLPDRVGPDGCGVSSERVSALVNEALAEVGSVQESVLAGEAPDLSALLAPFETDLASLTEGITDPEVLAALKDVQAAFTGLGEIPVPANLLEGVGYAQEITAQIQALNDAGSALQQLCNAK</sequence>
<gene>
    <name evidence="2" type="ORF">ACFQ3U_11560</name>
</gene>
<evidence type="ECO:0008006" key="4">
    <source>
        <dbReference type="Google" id="ProtNLM"/>
    </source>
</evidence>
<accession>A0ABW3TQI3</accession>
<comment type="caution">
    <text evidence="2">The sequence shown here is derived from an EMBL/GenBank/DDBJ whole genome shotgun (WGS) entry which is preliminary data.</text>
</comment>
<reference evidence="3" key="1">
    <citation type="journal article" date="2019" name="Int. J. Syst. Evol. Microbiol.">
        <title>The Global Catalogue of Microorganisms (GCM) 10K type strain sequencing project: providing services to taxonomists for standard genome sequencing and annotation.</title>
        <authorList>
            <consortium name="The Broad Institute Genomics Platform"/>
            <consortium name="The Broad Institute Genome Sequencing Center for Infectious Disease"/>
            <person name="Wu L."/>
            <person name="Ma J."/>
        </authorList>
    </citation>
    <scope>NUCLEOTIDE SEQUENCE [LARGE SCALE GENOMIC DNA]</scope>
    <source>
        <strain evidence="3">CCUG 50213</strain>
    </source>
</reference>
<feature type="signal peptide" evidence="1">
    <location>
        <begin position="1"/>
        <end position="33"/>
    </location>
</feature>
<evidence type="ECO:0000313" key="3">
    <source>
        <dbReference type="Proteomes" id="UP001597181"/>
    </source>
</evidence>
<dbReference type="PROSITE" id="PS51257">
    <property type="entry name" value="PROKAR_LIPOPROTEIN"/>
    <property type="match status" value="1"/>
</dbReference>
<proteinExistence type="predicted"/>
<keyword evidence="1" id="KW-0732">Signal</keyword>
<evidence type="ECO:0000313" key="2">
    <source>
        <dbReference type="EMBL" id="MFD1202529.1"/>
    </source>
</evidence>
<organism evidence="2 3">
    <name type="scientific">Leucobacter albus</name>
    <dbReference type="NCBI Taxonomy" id="272210"/>
    <lineage>
        <taxon>Bacteria</taxon>
        <taxon>Bacillati</taxon>
        <taxon>Actinomycetota</taxon>
        <taxon>Actinomycetes</taxon>
        <taxon>Micrococcales</taxon>
        <taxon>Microbacteriaceae</taxon>
        <taxon>Leucobacter</taxon>
    </lineage>
</organism>
<keyword evidence="3" id="KW-1185">Reference proteome</keyword>
<name>A0ABW3TQI3_9MICO</name>